<feature type="transmembrane region" description="Helical" evidence="6">
    <location>
        <begin position="235"/>
        <end position="256"/>
    </location>
</feature>
<evidence type="ECO:0000313" key="7">
    <source>
        <dbReference type="EMBL" id="GAA4068356.1"/>
    </source>
</evidence>
<keyword evidence="5 6" id="KW-0472">Membrane</keyword>
<dbReference type="EMBL" id="BAABCT010000002">
    <property type="protein sequence ID" value="GAA4068356.1"/>
    <property type="molecule type" value="Genomic_DNA"/>
</dbReference>
<evidence type="ECO:0000256" key="5">
    <source>
        <dbReference type="ARBA" id="ARBA00023136"/>
    </source>
</evidence>
<feature type="transmembrane region" description="Helical" evidence="6">
    <location>
        <begin position="201"/>
        <end position="223"/>
    </location>
</feature>
<evidence type="ECO:0000256" key="1">
    <source>
        <dbReference type="ARBA" id="ARBA00004651"/>
    </source>
</evidence>
<evidence type="ECO:0000313" key="8">
    <source>
        <dbReference type="Proteomes" id="UP001500367"/>
    </source>
</evidence>
<feature type="transmembrane region" description="Helical" evidence="6">
    <location>
        <begin position="162"/>
        <end position="181"/>
    </location>
</feature>
<sequence length="399" mass="45128">MGLSFYIIDLVSNAYNVDTYGNFSLVQSTILVLTMIFTLGIQNVLIINVATTNPDDYSAQLNILFKAIKLILFTSIIPIIVIYFFSKFIALNIFSKEILQHDFKNIALFLLPFLLHEIILYFFIARKKFISFGLFMFVLPNTFFILLVLICKKILIQNINVTLLYGLSFLITFLIEIIYIYKPFKIISNVISYKEIIKNALPMMTSGLLLLLLNTTNVFMLGIMSTSKSVGIYNASYKIGLLVLLVLASVNVIIGPKIAELFHKNKIAELKKIIHQSTYFTAIITLPIVLFLLVFNKDLLAILGSNYQEGSTVLTITIFASFFSAISGNVDQILNMSNNQNTLLRINLICLVINILLCYILIPKYDIVGAAIASMFSTVLMNLICNIYIKKKLGFFTFF</sequence>
<evidence type="ECO:0000256" key="6">
    <source>
        <dbReference type="SAM" id="Phobius"/>
    </source>
</evidence>
<keyword evidence="2" id="KW-1003">Cell membrane</keyword>
<feature type="transmembrane region" description="Helical" evidence="6">
    <location>
        <begin position="342"/>
        <end position="362"/>
    </location>
</feature>
<proteinExistence type="predicted"/>
<evidence type="ECO:0008006" key="9">
    <source>
        <dbReference type="Google" id="ProtNLM"/>
    </source>
</evidence>
<feature type="transmembrane region" description="Helical" evidence="6">
    <location>
        <begin position="310"/>
        <end position="330"/>
    </location>
</feature>
<keyword evidence="4 6" id="KW-1133">Transmembrane helix</keyword>
<keyword evidence="3 6" id="KW-0812">Transmembrane</keyword>
<organism evidence="7 8">
    <name type="scientific">Flavobacterium cheonanense</name>
    <dbReference type="NCBI Taxonomy" id="706183"/>
    <lineage>
        <taxon>Bacteria</taxon>
        <taxon>Pseudomonadati</taxon>
        <taxon>Bacteroidota</taxon>
        <taxon>Flavobacteriia</taxon>
        <taxon>Flavobacteriales</taxon>
        <taxon>Flavobacteriaceae</taxon>
        <taxon>Flavobacterium</taxon>
    </lineage>
</organism>
<feature type="transmembrane region" description="Helical" evidence="6">
    <location>
        <begin position="63"/>
        <end position="86"/>
    </location>
</feature>
<dbReference type="Pfam" id="PF01943">
    <property type="entry name" value="Polysacc_synt"/>
    <property type="match status" value="1"/>
</dbReference>
<gene>
    <name evidence="7" type="ORF">GCM10022389_11910</name>
</gene>
<dbReference type="InterPro" id="IPR002797">
    <property type="entry name" value="Polysacc_synth"/>
</dbReference>
<dbReference type="PANTHER" id="PTHR30250:SF11">
    <property type="entry name" value="O-ANTIGEN TRANSPORTER-RELATED"/>
    <property type="match status" value="1"/>
</dbReference>
<evidence type="ECO:0000256" key="3">
    <source>
        <dbReference type="ARBA" id="ARBA00022692"/>
    </source>
</evidence>
<evidence type="ECO:0000256" key="2">
    <source>
        <dbReference type="ARBA" id="ARBA00022475"/>
    </source>
</evidence>
<accession>A0ABP7VJW9</accession>
<dbReference type="InterPro" id="IPR050833">
    <property type="entry name" value="Poly_Biosynth_Transport"/>
</dbReference>
<name>A0ABP7VJW9_9FLAO</name>
<feature type="transmembrane region" description="Helical" evidence="6">
    <location>
        <begin position="30"/>
        <end position="51"/>
    </location>
</feature>
<feature type="transmembrane region" description="Helical" evidence="6">
    <location>
        <begin position="368"/>
        <end position="389"/>
    </location>
</feature>
<feature type="transmembrane region" description="Helical" evidence="6">
    <location>
        <begin position="129"/>
        <end position="150"/>
    </location>
</feature>
<feature type="transmembrane region" description="Helical" evidence="6">
    <location>
        <begin position="277"/>
        <end position="295"/>
    </location>
</feature>
<protein>
    <recommendedName>
        <fullName evidence="9">Polysaccharide biosynthesis protein C-terminal domain-containing protein</fullName>
    </recommendedName>
</protein>
<dbReference type="Proteomes" id="UP001500367">
    <property type="component" value="Unassembled WGS sequence"/>
</dbReference>
<dbReference type="PANTHER" id="PTHR30250">
    <property type="entry name" value="PST FAMILY PREDICTED COLANIC ACID TRANSPORTER"/>
    <property type="match status" value="1"/>
</dbReference>
<keyword evidence="8" id="KW-1185">Reference proteome</keyword>
<evidence type="ECO:0000256" key="4">
    <source>
        <dbReference type="ARBA" id="ARBA00022989"/>
    </source>
</evidence>
<reference evidence="8" key="1">
    <citation type="journal article" date="2019" name="Int. J. Syst. Evol. Microbiol.">
        <title>The Global Catalogue of Microorganisms (GCM) 10K type strain sequencing project: providing services to taxonomists for standard genome sequencing and annotation.</title>
        <authorList>
            <consortium name="The Broad Institute Genomics Platform"/>
            <consortium name="The Broad Institute Genome Sequencing Center for Infectious Disease"/>
            <person name="Wu L."/>
            <person name="Ma J."/>
        </authorList>
    </citation>
    <scope>NUCLEOTIDE SEQUENCE [LARGE SCALE GENOMIC DNA]</scope>
    <source>
        <strain evidence="8">JCM 17069</strain>
    </source>
</reference>
<comment type="caution">
    <text evidence="7">The sequence shown here is derived from an EMBL/GenBank/DDBJ whole genome shotgun (WGS) entry which is preliminary data.</text>
</comment>
<comment type="subcellular location">
    <subcellularLocation>
        <location evidence="1">Cell membrane</location>
        <topology evidence="1">Multi-pass membrane protein</topology>
    </subcellularLocation>
</comment>
<feature type="transmembrane region" description="Helical" evidence="6">
    <location>
        <begin position="106"/>
        <end position="124"/>
    </location>
</feature>